<reference evidence="4" key="1">
    <citation type="submission" date="2014-12" db="EMBL/GenBank/DDBJ databases">
        <title>Parallel Evolution in Life History Adaptation Evident in the Tissue-Specific Poeciliopsis prolifica transcriptome.</title>
        <authorList>
            <person name="Jue N.K."/>
            <person name="Foley R.J."/>
            <person name="Obergfell C."/>
            <person name="Reznick D.N."/>
            <person name="O'Neill R.J."/>
            <person name="O'Neill M.J."/>
        </authorList>
    </citation>
    <scope>NUCLEOTIDE SEQUENCE</scope>
</reference>
<evidence type="ECO:0000313" key="4">
    <source>
        <dbReference type="EMBL" id="JAO08016.1"/>
    </source>
</evidence>
<organism evidence="4">
    <name type="scientific">Poeciliopsis prolifica</name>
    <name type="common">blackstripe livebearer</name>
    <dbReference type="NCBI Taxonomy" id="188132"/>
    <lineage>
        <taxon>Eukaryota</taxon>
        <taxon>Metazoa</taxon>
        <taxon>Chordata</taxon>
        <taxon>Craniata</taxon>
        <taxon>Vertebrata</taxon>
        <taxon>Euteleostomi</taxon>
        <taxon>Actinopterygii</taxon>
        <taxon>Neopterygii</taxon>
        <taxon>Teleostei</taxon>
        <taxon>Neoteleostei</taxon>
        <taxon>Acanthomorphata</taxon>
        <taxon>Ovalentaria</taxon>
        <taxon>Atherinomorphae</taxon>
        <taxon>Cyprinodontiformes</taxon>
        <taxon>Poeciliidae</taxon>
        <taxon>Poeciliinae</taxon>
        <taxon>Poeciliopsis</taxon>
    </lineage>
</organism>
<protein>
    <submittedName>
        <fullName evidence="4">DOCK5</fullName>
    </submittedName>
</protein>
<dbReference type="InterPro" id="IPR026791">
    <property type="entry name" value="DOCK"/>
</dbReference>
<feature type="transmembrane region" description="Helical" evidence="2">
    <location>
        <begin position="187"/>
        <end position="207"/>
    </location>
</feature>
<dbReference type="EMBL" id="GBYX01473643">
    <property type="protein sequence ID" value="JAO08016.1"/>
    <property type="molecule type" value="Transcribed_RNA"/>
</dbReference>
<dbReference type="PANTHER" id="PTHR45653:SF3">
    <property type="entry name" value="DEDICATOR OF CYTOKINESIS PROTEIN 5"/>
    <property type="match status" value="1"/>
</dbReference>
<dbReference type="AlphaFoldDB" id="A0A0S7EY21"/>
<dbReference type="GO" id="GO:0007520">
    <property type="term" value="P:myoblast fusion"/>
    <property type="evidence" value="ECO:0007669"/>
    <property type="project" value="TreeGrafter"/>
</dbReference>
<dbReference type="GO" id="GO:0016477">
    <property type="term" value="P:cell migration"/>
    <property type="evidence" value="ECO:0007669"/>
    <property type="project" value="TreeGrafter"/>
</dbReference>
<evidence type="ECO:0000256" key="2">
    <source>
        <dbReference type="SAM" id="Phobius"/>
    </source>
</evidence>
<dbReference type="InterPro" id="IPR035892">
    <property type="entry name" value="C2_domain_sf"/>
</dbReference>
<gene>
    <name evidence="4" type="primary">DOCK5</name>
</gene>
<evidence type="ECO:0000259" key="3">
    <source>
        <dbReference type="PROSITE" id="PS51650"/>
    </source>
</evidence>
<feature type="domain" description="C2 DOCK-type" evidence="3">
    <location>
        <begin position="1"/>
        <end position="136"/>
    </location>
</feature>
<dbReference type="GO" id="GO:0005085">
    <property type="term" value="F:guanyl-nucleotide exchange factor activity"/>
    <property type="evidence" value="ECO:0007669"/>
    <property type="project" value="InterPro"/>
</dbReference>
<dbReference type="GO" id="GO:0031267">
    <property type="term" value="F:small GTPase binding"/>
    <property type="evidence" value="ECO:0007669"/>
    <property type="project" value="TreeGrafter"/>
</dbReference>
<name>A0A0S7EY21_9TELE</name>
<dbReference type="GO" id="GO:0007264">
    <property type="term" value="P:small GTPase-mediated signal transduction"/>
    <property type="evidence" value="ECO:0007669"/>
    <property type="project" value="InterPro"/>
</dbReference>
<dbReference type="PANTHER" id="PTHR45653">
    <property type="entry name" value="DEDICATOR OF CYTOKINESIS"/>
    <property type="match status" value="1"/>
</dbReference>
<comment type="similarity">
    <text evidence="1">Belongs to the DOCK family.</text>
</comment>
<proteinExistence type="inferred from homology"/>
<keyword evidence="2" id="KW-0812">Transmembrane</keyword>
<dbReference type="GO" id="GO:0005886">
    <property type="term" value="C:plasma membrane"/>
    <property type="evidence" value="ECO:0007669"/>
    <property type="project" value="TreeGrafter"/>
</dbReference>
<dbReference type="InterPro" id="IPR027007">
    <property type="entry name" value="C2_DOCK-type_domain"/>
</dbReference>
<evidence type="ECO:0000256" key="1">
    <source>
        <dbReference type="PROSITE-ProRule" id="PRU00983"/>
    </source>
</evidence>
<keyword evidence="2" id="KW-0472">Membrane</keyword>
<sequence>MCLMDPSYQSDTFLSIVLSPRCCKVTIPIEDVCRCHLRVMFRHRSSQDSRDKSEKPFGMAYVKLMRGDGTTLKDGRHELFVYKVDVKKADDAKVYLSLPATLAEVEQIQRQTMKPFHHSGVIPVTKDSFQIATLTCSTKLTQNVDLLGLLNWRSNSQDLDQILQRLMEVEGGEIVKVISCMCLNKNSLLLCWMAFVLTFSCFVTSFSRTLSMLCSTS</sequence>
<dbReference type="GO" id="GO:0005737">
    <property type="term" value="C:cytoplasm"/>
    <property type="evidence" value="ECO:0007669"/>
    <property type="project" value="TreeGrafter"/>
</dbReference>
<keyword evidence="2" id="KW-1133">Transmembrane helix</keyword>
<dbReference type="Pfam" id="PF14429">
    <property type="entry name" value="DOCK-C2"/>
    <property type="match status" value="1"/>
</dbReference>
<dbReference type="PROSITE" id="PS51650">
    <property type="entry name" value="C2_DOCK"/>
    <property type="match status" value="1"/>
</dbReference>
<dbReference type="Gene3D" id="2.60.40.150">
    <property type="entry name" value="C2 domain"/>
    <property type="match status" value="1"/>
</dbReference>
<accession>A0A0S7EY21</accession>